<dbReference type="GO" id="GO:0003677">
    <property type="term" value="F:DNA binding"/>
    <property type="evidence" value="ECO:0007669"/>
    <property type="project" value="UniProtKB-KW"/>
</dbReference>
<evidence type="ECO:0000256" key="1">
    <source>
        <dbReference type="ARBA" id="ARBA00008798"/>
    </source>
</evidence>
<evidence type="ECO:0000256" key="10">
    <source>
        <dbReference type="SAM" id="MobiDB-lite"/>
    </source>
</evidence>
<dbReference type="Gene3D" id="1.10.10.1330">
    <property type="entry name" value="RNA polymerase sigma-54 factor, core-binding domain"/>
    <property type="match status" value="1"/>
</dbReference>
<protein>
    <recommendedName>
        <fullName evidence="9">RNA polymerase sigma-54 factor</fullName>
    </recommendedName>
</protein>
<dbReference type="InterPro" id="IPR000394">
    <property type="entry name" value="RNA_pol_sigma_54"/>
</dbReference>
<sequence>MALTQRLDLRQAQTLVMTPQLQQAIKLLQLSNVELVEYVERELEQNPLLELADPAEPPTAADQPAAEALPESEGTQDLTQITQNDSTGAAETPLDTDHDTTYDEAGPSAFARERGSGGSSFDDDEFDATERLTESKTLREHLYDQLAVEITDPVERLIGGALIELVDECGWITEPLGPFATALGAPVEQVEAVLLRLQKFEPTGVCARSLAECLALQLRERDRCDPAMQTLLDNLDLLAQRRMPELMRLCGVDASDLADMIAEIKQLNPKPAREFDSSPVQTVVPDILMRPNPSGGWAIELNHDTLPKVLVNRRYHAVVQKGTLSKADREYMAERLTAANWLVRSLDQRATTILKVASEIVRQQDAFFIYGVQYLRPLILRDIATAIEMHESTVSRVTSNKYMQTPRGIFELKYFFSTAIAGSAGADSHSAEAVRFRIQKLITAEEPSAVLSDDTIVDLLQKDGIEIARRTVAKYREQLRIPSSVQRRREKLSASA</sequence>
<keyword evidence="3 9" id="KW-0808">Transferase</keyword>
<feature type="compositionally biased region" description="Low complexity" evidence="10">
    <location>
        <begin position="53"/>
        <end position="71"/>
    </location>
</feature>
<dbReference type="Proteomes" id="UP000681075">
    <property type="component" value="Unassembled WGS sequence"/>
</dbReference>
<comment type="function">
    <text evidence="9">Sigma factors are initiation factors that promote the attachment of RNA polymerase to specific initiation sites and are then released.</text>
</comment>
<evidence type="ECO:0000256" key="7">
    <source>
        <dbReference type="ARBA" id="ARBA00023125"/>
    </source>
</evidence>
<dbReference type="GO" id="GO:0016779">
    <property type="term" value="F:nucleotidyltransferase activity"/>
    <property type="evidence" value="ECO:0007669"/>
    <property type="project" value="UniProtKB-KW"/>
</dbReference>
<reference evidence="13" key="1">
    <citation type="submission" date="2021-02" db="EMBL/GenBank/DDBJ databases">
        <title>Genome sequence of Rhodospirillales sp. strain TMPK1 isolated from soil.</title>
        <authorList>
            <person name="Nakai R."/>
            <person name="Kusada H."/>
            <person name="Tamaki H."/>
        </authorList>
    </citation>
    <scope>NUCLEOTIDE SEQUENCE</scope>
    <source>
        <strain evidence="13">TMPK1</strain>
    </source>
</reference>
<dbReference type="PANTHER" id="PTHR32248:SF4">
    <property type="entry name" value="RNA POLYMERASE SIGMA-54 FACTOR"/>
    <property type="match status" value="1"/>
</dbReference>
<evidence type="ECO:0000256" key="2">
    <source>
        <dbReference type="ARBA" id="ARBA00022478"/>
    </source>
</evidence>
<feature type="domain" description="RNA polymerase sigma factor 54 core-binding" evidence="12">
    <location>
        <begin position="130"/>
        <end position="315"/>
    </location>
</feature>
<evidence type="ECO:0000259" key="11">
    <source>
        <dbReference type="Pfam" id="PF04552"/>
    </source>
</evidence>
<dbReference type="PRINTS" id="PR00045">
    <property type="entry name" value="SIGMA54FCT"/>
</dbReference>
<dbReference type="AlphaFoldDB" id="A0A8S8X994"/>
<dbReference type="GO" id="GO:0006352">
    <property type="term" value="P:DNA-templated transcription initiation"/>
    <property type="evidence" value="ECO:0007669"/>
    <property type="project" value="InterPro"/>
</dbReference>
<evidence type="ECO:0000313" key="14">
    <source>
        <dbReference type="Proteomes" id="UP000681075"/>
    </source>
</evidence>
<dbReference type="Pfam" id="PF04552">
    <property type="entry name" value="Sigma54_DBD"/>
    <property type="match status" value="1"/>
</dbReference>
<dbReference type="InterPro" id="IPR007046">
    <property type="entry name" value="RNA_pol_sigma_54_core-bd"/>
</dbReference>
<dbReference type="NCBIfam" id="NF004596">
    <property type="entry name" value="PRK05932.1-3"/>
    <property type="match status" value="1"/>
</dbReference>
<dbReference type="Pfam" id="PF04963">
    <property type="entry name" value="Sigma54_CBD"/>
    <property type="match status" value="1"/>
</dbReference>
<dbReference type="GO" id="GO:0016987">
    <property type="term" value="F:sigma factor activity"/>
    <property type="evidence" value="ECO:0007669"/>
    <property type="project" value="UniProtKB-KW"/>
</dbReference>
<dbReference type="Gene3D" id="1.10.10.60">
    <property type="entry name" value="Homeodomain-like"/>
    <property type="match status" value="1"/>
</dbReference>
<keyword evidence="14" id="KW-1185">Reference proteome</keyword>
<name>A0A8S8X994_9PROT</name>
<keyword evidence="8 9" id="KW-0804">Transcription</keyword>
<gene>
    <name evidence="13" type="primary">rpoN2</name>
    <name evidence="13" type="ORF">TMPK1_28050</name>
</gene>
<comment type="similarity">
    <text evidence="1 9">Belongs to the sigma-54 factor family.</text>
</comment>
<evidence type="ECO:0000256" key="4">
    <source>
        <dbReference type="ARBA" id="ARBA00022695"/>
    </source>
</evidence>
<evidence type="ECO:0000256" key="8">
    <source>
        <dbReference type="ARBA" id="ARBA00023163"/>
    </source>
</evidence>
<dbReference type="PANTHER" id="PTHR32248">
    <property type="entry name" value="RNA POLYMERASE SIGMA-54 FACTOR"/>
    <property type="match status" value="1"/>
</dbReference>
<evidence type="ECO:0000259" key="12">
    <source>
        <dbReference type="Pfam" id="PF04963"/>
    </source>
</evidence>
<dbReference type="RefSeq" id="WP_420243685.1">
    <property type="nucleotide sequence ID" value="NZ_BOPV01000001.1"/>
</dbReference>
<evidence type="ECO:0000256" key="5">
    <source>
        <dbReference type="ARBA" id="ARBA00023015"/>
    </source>
</evidence>
<organism evidence="13 14">
    <name type="scientific">Roseiterribacter gracilis</name>
    <dbReference type="NCBI Taxonomy" id="2812848"/>
    <lineage>
        <taxon>Bacteria</taxon>
        <taxon>Pseudomonadati</taxon>
        <taxon>Pseudomonadota</taxon>
        <taxon>Alphaproteobacteria</taxon>
        <taxon>Rhodospirillales</taxon>
        <taxon>Roseiterribacteraceae</taxon>
        <taxon>Roseiterribacter</taxon>
    </lineage>
</organism>
<accession>A0A8S8X994</accession>
<dbReference type="PROSITE" id="PS50044">
    <property type="entry name" value="SIGMA54_3"/>
    <property type="match status" value="1"/>
</dbReference>
<dbReference type="InterPro" id="IPR038709">
    <property type="entry name" value="RpoN_core-bd_sf"/>
</dbReference>
<keyword evidence="6 9" id="KW-0731">Sigma factor</keyword>
<dbReference type="NCBIfam" id="NF009118">
    <property type="entry name" value="PRK12469.1"/>
    <property type="match status" value="1"/>
</dbReference>
<feature type="domain" description="RNA polymerase sigma factor 54 DNA-binding" evidence="11">
    <location>
        <begin position="330"/>
        <end position="489"/>
    </location>
</feature>
<dbReference type="NCBIfam" id="TIGR02395">
    <property type="entry name" value="rpoN_sigma"/>
    <property type="match status" value="1"/>
</dbReference>
<dbReference type="GO" id="GO:0001216">
    <property type="term" value="F:DNA-binding transcription activator activity"/>
    <property type="evidence" value="ECO:0007669"/>
    <property type="project" value="InterPro"/>
</dbReference>
<dbReference type="PIRSF" id="PIRSF000774">
    <property type="entry name" value="RpoN"/>
    <property type="match status" value="1"/>
</dbReference>
<dbReference type="Pfam" id="PF00309">
    <property type="entry name" value="Sigma54_AID"/>
    <property type="match status" value="1"/>
</dbReference>
<keyword evidence="4 9" id="KW-0548">Nucleotidyltransferase</keyword>
<proteinExistence type="inferred from homology"/>
<keyword evidence="2 9" id="KW-0240">DNA-directed RNA polymerase</keyword>
<comment type="caution">
    <text evidence="13">The sequence shown here is derived from an EMBL/GenBank/DDBJ whole genome shotgun (WGS) entry which is preliminary data.</text>
</comment>
<keyword evidence="5 9" id="KW-0805">Transcription regulation</keyword>
<evidence type="ECO:0000256" key="3">
    <source>
        <dbReference type="ARBA" id="ARBA00022679"/>
    </source>
</evidence>
<dbReference type="GO" id="GO:0000428">
    <property type="term" value="C:DNA-directed RNA polymerase complex"/>
    <property type="evidence" value="ECO:0007669"/>
    <property type="project" value="UniProtKB-KW"/>
</dbReference>
<dbReference type="InterPro" id="IPR007634">
    <property type="entry name" value="RNA_pol_sigma_54_DNA-bd"/>
</dbReference>
<dbReference type="PROSITE" id="PS00717">
    <property type="entry name" value="SIGMA54_1"/>
    <property type="match status" value="1"/>
</dbReference>
<evidence type="ECO:0000313" key="13">
    <source>
        <dbReference type="EMBL" id="GIL40568.1"/>
    </source>
</evidence>
<feature type="region of interest" description="Disordered" evidence="10">
    <location>
        <begin position="53"/>
        <end position="127"/>
    </location>
</feature>
<keyword evidence="7 9" id="KW-0238">DNA-binding</keyword>
<feature type="compositionally biased region" description="Polar residues" evidence="10">
    <location>
        <begin position="73"/>
        <end position="89"/>
    </location>
</feature>
<evidence type="ECO:0000256" key="9">
    <source>
        <dbReference type="PIRNR" id="PIRNR000774"/>
    </source>
</evidence>
<dbReference type="EMBL" id="BOPV01000001">
    <property type="protein sequence ID" value="GIL40568.1"/>
    <property type="molecule type" value="Genomic_DNA"/>
</dbReference>
<evidence type="ECO:0000256" key="6">
    <source>
        <dbReference type="ARBA" id="ARBA00023082"/>
    </source>
</evidence>
<dbReference type="PROSITE" id="PS00718">
    <property type="entry name" value="SIGMA54_2"/>
    <property type="match status" value="1"/>
</dbReference>